<evidence type="ECO:0000313" key="1">
    <source>
        <dbReference type="EMBL" id="QND60376.1"/>
    </source>
</evidence>
<name>A0A7G6T0U4_9HYPH</name>
<dbReference type="InterPro" id="IPR025267">
    <property type="entry name" value="ORF017-like"/>
</dbReference>
<evidence type="ECO:0000313" key="2">
    <source>
        <dbReference type="Proteomes" id="UP000515465"/>
    </source>
</evidence>
<protein>
    <submittedName>
        <fullName evidence="1">N4-gp56 family major capsid protein</fullName>
    </submittedName>
</protein>
<accession>A0A7G6T0U4</accession>
<dbReference type="AlphaFoldDB" id="A0A7G6T0U4"/>
<dbReference type="Proteomes" id="UP000515465">
    <property type="component" value="Chromosome"/>
</dbReference>
<dbReference type="EMBL" id="CP050296">
    <property type="protein sequence ID" value="QND60376.1"/>
    <property type="molecule type" value="Genomic_DNA"/>
</dbReference>
<organism evidence="1 2">
    <name type="scientific">Mesorhizobium huakuii</name>
    <dbReference type="NCBI Taxonomy" id="28104"/>
    <lineage>
        <taxon>Bacteria</taxon>
        <taxon>Pseudomonadati</taxon>
        <taxon>Pseudomonadota</taxon>
        <taxon>Alphaproteobacteria</taxon>
        <taxon>Hyphomicrobiales</taxon>
        <taxon>Phyllobacteriaceae</taxon>
        <taxon>Mesorhizobium</taxon>
    </lineage>
</organism>
<sequence>MAGPTTIAFGDPKAQKKWSGSLFIDVTKKSYFDRKFVSEDDNAVIQRLTDLESDAGDTIDFDLSVQLRAKPTAGDARLQGKEENLRFFSDQVKIDQLRHGVSAGGKMSRKRTTHNIRKIGKDRLSDYWSKYVDELNFIYLSGSRGMNEDFTEDLTYVGLAGNTIDAPDAAHLIYGGVATTKVGLVASDKMAKLVVEKAAAKARTMRTTDPTTANMMPVMINGEPHYVLLMSVFQEFDMRTADTTGWMDIQKALITAEGKNTPIFKGGLGMVNNVVLHSHESAIRFSDYGAGANVPAARALFMGRQAGVVAYGSSSGLRFSWTEEMQDHGNEPVIAAGVILGVKKTRFNSKDFGIISIDTAAKDPNT</sequence>
<dbReference type="NCBIfam" id="TIGR04387">
    <property type="entry name" value="capsid_maj_N4"/>
    <property type="match status" value="1"/>
</dbReference>
<reference evidence="2" key="1">
    <citation type="journal article" date="2020" name="Mol. Plant Microbe">
        <title>Rhizobial microsymbionts of the narrowly endemic Oxytropis species growing in Kamchatka are characterized by significant genetic diversity and possess a set of genes that are associated with T3SS and T6SS secretion systems and can affect the development of symbiosis.</title>
        <authorList>
            <person name="Safronova V."/>
            <person name="Guro P."/>
            <person name="Sazanova A."/>
            <person name="Kuznetsova I."/>
            <person name="Belimov A."/>
            <person name="Yakubov V."/>
            <person name="Chirak E."/>
            <person name="Afonin A."/>
            <person name="Gogolev Y."/>
            <person name="Andronov E."/>
            <person name="Tikhonovich I."/>
        </authorList>
    </citation>
    <scope>NUCLEOTIDE SEQUENCE [LARGE SCALE GENOMIC DNA]</scope>
    <source>
        <strain evidence="2">583</strain>
    </source>
</reference>
<proteinExistence type="predicted"/>
<gene>
    <name evidence="1" type="ORF">HB778_30390</name>
</gene>
<dbReference type="Pfam" id="PF13252">
    <property type="entry name" value="Phage_capsid_3"/>
    <property type="match status" value="1"/>
</dbReference>
<dbReference type="RefSeq" id="WP_183459245.1">
    <property type="nucleotide sequence ID" value="NZ_CP050296.1"/>
</dbReference>